<dbReference type="EMBL" id="CADEAL010000211">
    <property type="protein sequence ID" value="CAB1416481.1"/>
    <property type="molecule type" value="Genomic_DNA"/>
</dbReference>
<sequence length="129" mass="14163">MRAARKALRGAAERHGEGVPRWRRRSYLSVSVKTEKHTLALSVTNFRHKAAVEGALLVITRLSGVKSFHYIKLSCSLRGDDSVFPCASAFFASTLSPAVAKTMSDRAVLSAARSPPLLLLLLWQESLLK</sequence>
<dbReference type="AlphaFoldDB" id="A0A9N7TP15"/>
<accession>A0A9N7TP15</accession>
<reference evidence="1" key="1">
    <citation type="submission" date="2020-03" db="EMBL/GenBank/DDBJ databases">
        <authorList>
            <person name="Weist P."/>
        </authorList>
    </citation>
    <scope>NUCLEOTIDE SEQUENCE</scope>
</reference>
<dbReference type="Proteomes" id="UP001153269">
    <property type="component" value="Unassembled WGS sequence"/>
</dbReference>
<evidence type="ECO:0000313" key="1">
    <source>
        <dbReference type="EMBL" id="CAB1416481.1"/>
    </source>
</evidence>
<protein>
    <submittedName>
        <fullName evidence="1">Uncharacterized protein</fullName>
    </submittedName>
</protein>
<name>A0A9N7TP15_PLEPL</name>
<gene>
    <name evidence="1" type="ORF">PLEPLA_LOCUS4272</name>
</gene>
<keyword evidence="2" id="KW-1185">Reference proteome</keyword>
<evidence type="ECO:0000313" key="2">
    <source>
        <dbReference type="Proteomes" id="UP001153269"/>
    </source>
</evidence>
<organism evidence="1 2">
    <name type="scientific">Pleuronectes platessa</name>
    <name type="common">European plaice</name>
    <dbReference type="NCBI Taxonomy" id="8262"/>
    <lineage>
        <taxon>Eukaryota</taxon>
        <taxon>Metazoa</taxon>
        <taxon>Chordata</taxon>
        <taxon>Craniata</taxon>
        <taxon>Vertebrata</taxon>
        <taxon>Euteleostomi</taxon>
        <taxon>Actinopterygii</taxon>
        <taxon>Neopterygii</taxon>
        <taxon>Teleostei</taxon>
        <taxon>Neoteleostei</taxon>
        <taxon>Acanthomorphata</taxon>
        <taxon>Carangaria</taxon>
        <taxon>Pleuronectiformes</taxon>
        <taxon>Pleuronectoidei</taxon>
        <taxon>Pleuronectidae</taxon>
        <taxon>Pleuronectes</taxon>
    </lineage>
</organism>
<proteinExistence type="predicted"/>
<comment type="caution">
    <text evidence="1">The sequence shown here is derived from an EMBL/GenBank/DDBJ whole genome shotgun (WGS) entry which is preliminary data.</text>
</comment>